<feature type="region of interest" description="Disordered" evidence="1">
    <location>
        <begin position="1"/>
        <end position="47"/>
    </location>
</feature>
<sequence>MKFWHNRCYPEPQPNQAIAELAGPTTAPPETSEAGLSKGNPDSENQQIEAFDSDDDFICQDDAIAASLLEQEQEDATISTAIRPESSRAAQRHLPNRRGSFLWNTPDLGGDLYDVSSDEEGRQRGPRAALLDSTDQAGEQVEDHDVIVAAPTGAEKAVEEFGSDYSVENEN</sequence>
<accession>A0ABR3ZZM0</accession>
<feature type="region of interest" description="Disordered" evidence="1">
    <location>
        <begin position="84"/>
        <end position="140"/>
    </location>
</feature>
<proteinExistence type="predicted"/>
<keyword evidence="3" id="KW-1185">Reference proteome</keyword>
<evidence type="ECO:0000256" key="1">
    <source>
        <dbReference type="SAM" id="MobiDB-lite"/>
    </source>
</evidence>
<name>A0ABR3ZZM0_9LECA</name>
<evidence type="ECO:0000313" key="3">
    <source>
        <dbReference type="Proteomes" id="UP001590950"/>
    </source>
</evidence>
<reference evidence="2 3" key="1">
    <citation type="submission" date="2024-09" db="EMBL/GenBank/DDBJ databases">
        <title>Rethinking Asexuality: The Enigmatic Case of Functional Sexual Genes in Lepraria (Stereocaulaceae).</title>
        <authorList>
            <person name="Doellman M."/>
            <person name="Sun Y."/>
            <person name="Barcenas-Pena A."/>
            <person name="Lumbsch H.T."/>
            <person name="Grewe F."/>
        </authorList>
    </citation>
    <scope>NUCLEOTIDE SEQUENCE [LARGE SCALE GENOMIC DNA]</scope>
    <source>
        <strain evidence="2 3">Mercado 3170</strain>
    </source>
</reference>
<comment type="caution">
    <text evidence="2">The sequence shown here is derived from an EMBL/GenBank/DDBJ whole genome shotgun (WGS) entry which is preliminary data.</text>
</comment>
<organism evidence="2 3">
    <name type="scientific">Stereocaulon virgatum</name>
    <dbReference type="NCBI Taxonomy" id="373712"/>
    <lineage>
        <taxon>Eukaryota</taxon>
        <taxon>Fungi</taxon>
        <taxon>Dikarya</taxon>
        <taxon>Ascomycota</taxon>
        <taxon>Pezizomycotina</taxon>
        <taxon>Lecanoromycetes</taxon>
        <taxon>OSLEUM clade</taxon>
        <taxon>Lecanoromycetidae</taxon>
        <taxon>Lecanorales</taxon>
        <taxon>Lecanorineae</taxon>
        <taxon>Stereocaulaceae</taxon>
        <taxon>Stereocaulon</taxon>
    </lineage>
</organism>
<dbReference type="EMBL" id="JBEFKJ010000034">
    <property type="protein sequence ID" value="KAL2038191.1"/>
    <property type="molecule type" value="Genomic_DNA"/>
</dbReference>
<evidence type="ECO:0000313" key="2">
    <source>
        <dbReference type="EMBL" id="KAL2038191.1"/>
    </source>
</evidence>
<gene>
    <name evidence="2" type="ORF">N7G274_009139</name>
</gene>
<dbReference type="Proteomes" id="UP001590950">
    <property type="component" value="Unassembled WGS sequence"/>
</dbReference>
<protein>
    <submittedName>
        <fullName evidence="2">Uncharacterized protein</fullName>
    </submittedName>
</protein>